<evidence type="ECO:0000259" key="3">
    <source>
        <dbReference type="PROSITE" id="PS51724"/>
    </source>
</evidence>
<gene>
    <name evidence="4" type="ORF">SAMN05421849_0464</name>
</gene>
<keyword evidence="2" id="KW-0472">Membrane</keyword>
<reference evidence="4 5" key="1">
    <citation type="submission" date="2017-01" db="EMBL/GenBank/DDBJ databases">
        <authorList>
            <person name="Mah S.A."/>
            <person name="Swanson W.J."/>
            <person name="Moy G.W."/>
            <person name="Vacquier V.D."/>
        </authorList>
    </citation>
    <scope>NUCLEOTIDE SEQUENCE [LARGE SCALE GENOMIC DNA]</scope>
    <source>
        <strain evidence="4 5">DSM 21219</strain>
    </source>
</reference>
<dbReference type="InterPro" id="IPR036680">
    <property type="entry name" value="SPOR-like_sf"/>
</dbReference>
<feature type="region of interest" description="Disordered" evidence="1">
    <location>
        <begin position="1"/>
        <end position="20"/>
    </location>
</feature>
<protein>
    <submittedName>
        <fullName evidence="4">Sporulation related domain-containing protein</fullName>
    </submittedName>
</protein>
<keyword evidence="2" id="KW-0812">Transmembrane</keyword>
<keyword evidence="2" id="KW-1133">Transmembrane helix</keyword>
<proteinExistence type="predicted"/>
<dbReference type="OrthoDB" id="8479416at2"/>
<feature type="region of interest" description="Disordered" evidence="1">
    <location>
        <begin position="112"/>
        <end position="224"/>
    </location>
</feature>
<organism evidence="4 5">
    <name type="scientific">Pontibaca methylaminivorans</name>
    <dbReference type="NCBI Taxonomy" id="515897"/>
    <lineage>
        <taxon>Bacteria</taxon>
        <taxon>Pseudomonadati</taxon>
        <taxon>Pseudomonadota</taxon>
        <taxon>Alphaproteobacteria</taxon>
        <taxon>Rhodobacterales</taxon>
        <taxon>Roseobacteraceae</taxon>
        <taxon>Pontibaca</taxon>
    </lineage>
</organism>
<dbReference type="GO" id="GO:0042834">
    <property type="term" value="F:peptidoglycan binding"/>
    <property type="evidence" value="ECO:0007669"/>
    <property type="project" value="InterPro"/>
</dbReference>
<evidence type="ECO:0000313" key="4">
    <source>
        <dbReference type="EMBL" id="SIT76201.1"/>
    </source>
</evidence>
<dbReference type="InterPro" id="IPR007730">
    <property type="entry name" value="SPOR-like_dom"/>
</dbReference>
<dbReference type="Proteomes" id="UP000192455">
    <property type="component" value="Unassembled WGS sequence"/>
</dbReference>
<evidence type="ECO:0000256" key="1">
    <source>
        <dbReference type="SAM" id="MobiDB-lite"/>
    </source>
</evidence>
<keyword evidence="5" id="KW-1185">Reference proteome</keyword>
<evidence type="ECO:0000313" key="5">
    <source>
        <dbReference type="Proteomes" id="UP000192455"/>
    </source>
</evidence>
<dbReference type="STRING" id="515897.SAMN05421849_0464"/>
<dbReference type="Gene3D" id="3.30.70.1070">
    <property type="entry name" value="Sporulation related repeat"/>
    <property type="match status" value="1"/>
</dbReference>
<accession>A0A1R3WFM8</accession>
<feature type="transmembrane region" description="Helical" evidence="2">
    <location>
        <begin position="29"/>
        <end position="50"/>
    </location>
</feature>
<feature type="region of interest" description="Disordered" evidence="1">
    <location>
        <begin position="237"/>
        <end position="293"/>
    </location>
</feature>
<name>A0A1R3WFM8_9RHOB</name>
<dbReference type="EMBL" id="FTPS01000001">
    <property type="protein sequence ID" value="SIT76201.1"/>
    <property type="molecule type" value="Genomic_DNA"/>
</dbReference>
<feature type="compositionally biased region" description="Low complexity" evidence="1">
    <location>
        <begin position="171"/>
        <end position="186"/>
    </location>
</feature>
<sequence>MAWDDEVEEWDAPDAQPSPPRRFAGLRRLANALGALASLALVIGIVIWGYKLVMRDVHGVPVVRAIEGPLRVQPENPGGESASHQGLAVNRIAAEGTAAPTADTLRLAPRPITLDPEDLPMASLQPDADAESGAEDARPDAADVVNESEPEQSAPAPVTDRGEMDQDDDLAPAAAGPDADGIAAPQEDTGEADPIPHINEPVITESTPETEEGESETGPGSIPAGAIDALLAEAMGGGAADGAEESPATRRPQIRPGDTSEAASRAAFTDPLPRSDAAPETREISPDTLEPGTPLVQLGALDSMDAARAEWSRLAGRFDSYLAGKDRVIQQASSGGHSFYRLRAAGFADMAEARRFCAALLAEEAECIPVAAR</sequence>
<dbReference type="PROSITE" id="PS51724">
    <property type="entry name" value="SPOR"/>
    <property type="match status" value="1"/>
</dbReference>
<feature type="domain" description="SPOR" evidence="3">
    <location>
        <begin position="288"/>
        <end position="373"/>
    </location>
</feature>
<dbReference type="RefSeq" id="WP_083945992.1">
    <property type="nucleotide sequence ID" value="NZ_FTPS01000001.1"/>
</dbReference>
<evidence type="ECO:0000256" key="2">
    <source>
        <dbReference type="SAM" id="Phobius"/>
    </source>
</evidence>
<dbReference type="Pfam" id="PF05036">
    <property type="entry name" value="SPOR"/>
    <property type="match status" value="1"/>
</dbReference>
<feature type="compositionally biased region" description="Acidic residues" evidence="1">
    <location>
        <begin position="1"/>
        <end position="12"/>
    </location>
</feature>
<dbReference type="AlphaFoldDB" id="A0A1R3WFM8"/>